<dbReference type="EMBL" id="QWLB01000006">
    <property type="protein sequence ID" value="RIH93389.1"/>
    <property type="molecule type" value="Genomic_DNA"/>
</dbReference>
<dbReference type="SUPFAM" id="SSF49503">
    <property type="entry name" value="Cupredoxins"/>
    <property type="match status" value="1"/>
</dbReference>
<gene>
    <name evidence="22" type="primary">ctaC</name>
    <name evidence="22" type="ORF">Mgrana_00645</name>
</gene>
<dbReference type="Gene3D" id="1.10.287.90">
    <property type="match status" value="1"/>
</dbReference>
<dbReference type="GO" id="GO:0020037">
    <property type="term" value="F:heme binding"/>
    <property type="evidence" value="ECO:0007669"/>
    <property type="project" value="InterPro"/>
</dbReference>
<evidence type="ECO:0000256" key="10">
    <source>
        <dbReference type="ARBA" id="ARBA00022989"/>
    </source>
</evidence>
<comment type="cofactor">
    <cofactor evidence="17">
        <name>Cu cation</name>
        <dbReference type="ChEBI" id="CHEBI:23378"/>
    </cofactor>
    <text evidence="17">Binds a copper A center.</text>
</comment>
<evidence type="ECO:0000256" key="3">
    <source>
        <dbReference type="ARBA" id="ARBA00022448"/>
    </source>
</evidence>
<feature type="domain" description="Cytochrome oxidase subunit II transmembrane region profile" evidence="20">
    <location>
        <begin position="23"/>
        <end position="120"/>
    </location>
</feature>
<dbReference type="EC" id="7.1.1.9" evidence="17"/>
<keyword evidence="23" id="KW-1185">Reference proteome</keyword>
<evidence type="ECO:0000256" key="6">
    <source>
        <dbReference type="ARBA" id="ARBA00022692"/>
    </source>
</evidence>
<dbReference type="Proteomes" id="UP000266178">
    <property type="component" value="Unassembled WGS sequence"/>
</dbReference>
<evidence type="ECO:0000313" key="23">
    <source>
        <dbReference type="Proteomes" id="UP000266178"/>
    </source>
</evidence>
<keyword evidence="7 15" id="KW-0479">Metal-binding</keyword>
<comment type="catalytic activity">
    <reaction evidence="17">
        <text>4 Fe(II)-[cytochrome c] + O2 + 8 H(+)(in) = 4 Fe(III)-[cytochrome c] + 2 H2O + 4 H(+)(out)</text>
        <dbReference type="Rhea" id="RHEA:11436"/>
        <dbReference type="Rhea" id="RHEA-COMP:10350"/>
        <dbReference type="Rhea" id="RHEA-COMP:14399"/>
        <dbReference type="ChEBI" id="CHEBI:15377"/>
        <dbReference type="ChEBI" id="CHEBI:15378"/>
        <dbReference type="ChEBI" id="CHEBI:15379"/>
        <dbReference type="ChEBI" id="CHEBI:29033"/>
        <dbReference type="ChEBI" id="CHEBI:29034"/>
        <dbReference type="EC" id="7.1.1.9"/>
    </reaction>
</comment>
<evidence type="ECO:0000259" key="21">
    <source>
        <dbReference type="PROSITE" id="PS51007"/>
    </source>
</evidence>
<organism evidence="22 23">
    <name type="scientific">Meiothermus granaticius NBRC 107808</name>
    <dbReference type="NCBI Taxonomy" id="1227551"/>
    <lineage>
        <taxon>Bacteria</taxon>
        <taxon>Thermotogati</taxon>
        <taxon>Deinococcota</taxon>
        <taxon>Deinococci</taxon>
        <taxon>Thermales</taxon>
        <taxon>Thermaceae</taxon>
        <taxon>Meiothermus</taxon>
    </lineage>
</organism>
<dbReference type="GO" id="GO:0004129">
    <property type="term" value="F:cytochrome-c oxidase activity"/>
    <property type="evidence" value="ECO:0007669"/>
    <property type="project" value="UniProtKB-EC"/>
</dbReference>
<feature type="domain" description="Cytochrome c" evidence="21">
    <location>
        <begin position="245"/>
        <end position="339"/>
    </location>
</feature>
<evidence type="ECO:0000256" key="12">
    <source>
        <dbReference type="ARBA" id="ARBA00023008"/>
    </source>
</evidence>
<accession>A0A399FDA7</accession>
<evidence type="ECO:0000256" key="9">
    <source>
        <dbReference type="ARBA" id="ARBA00022982"/>
    </source>
</evidence>
<evidence type="ECO:0000256" key="14">
    <source>
        <dbReference type="ARBA" id="ARBA00024688"/>
    </source>
</evidence>
<evidence type="ECO:0000256" key="15">
    <source>
        <dbReference type="PROSITE-ProRule" id="PRU00433"/>
    </source>
</evidence>
<keyword evidence="12 17" id="KW-0186">Copper</keyword>
<comment type="function">
    <text evidence="14 17">Subunits I and II form the functional core of the enzyme complex. Electrons originating in cytochrome c are transferred via heme a and Cu(A) to the binuclear center formed by heme a3 and Cu(B).</text>
</comment>
<keyword evidence="13 18" id="KW-0472">Membrane</keyword>
<dbReference type="InterPro" id="IPR045187">
    <property type="entry name" value="CcO_II"/>
</dbReference>
<dbReference type="InterPro" id="IPR036257">
    <property type="entry name" value="Cyt_c_oxidase_su2_TM_sf"/>
</dbReference>
<dbReference type="InterPro" id="IPR011759">
    <property type="entry name" value="Cyt_c_oxidase_su2_TM_dom"/>
</dbReference>
<name>A0A399FDA7_9DEIN</name>
<dbReference type="PROSITE" id="PS00078">
    <property type="entry name" value="COX2"/>
    <property type="match status" value="1"/>
</dbReference>
<evidence type="ECO:0000256" key="11">
    <source>
        <dbReference type="ARBA" id="ARBA00023004"/>
    </source>
</evidence>
<dbReference type="PANTHER" id="PTHR22888:SF9">
    <property type="entry name" value="CYTOCHROME C OXIDASE SUBUNIT 2"/>
    <property type="match status" value="1"/>
</dbReference>
<keyword evidence="9 16" id="KW-0249">Electron transport</keyword>
<evidence type="ECO:0000256" key="18">
    <source>
        <dbReference type="SAM" id="Phobius"/>
    </source>
</evidence>
<dbReference type="Pfam" id="PF13442">
    <property type="entry name" value="Cytochrome_CBB3"/>
    <property type="match status" value="1"/>
</dbReference>
<dbReference type="AlphaFoldDB" id="A0A399FDA7"/>
<dbReference type="GO" id="GO:0005886">
    <property type="term" value="C:plasma membrane"/>
    <property type="evidence" value="ECO:0007669"/>
    <property type="project" value="UniProtKB-SubCell"/>
</dbReference>
<evidence type="ECO:0000256" key="5">
    <source>
        <dbReference type="ARBA" id="ARBA00022660"/>
    </source>
</evidence>
<dbReference type="PROSITE" id="PS51007">
    <property type="entry name" value="CYTC"/>
    <property type="match status" value="1"/>
</dbReference>
<sequence>MLQRIGVITALVLGLALAASPGQVGNHVLDILNPSTSYNREVGYLLRWVLAFAAVVFVVVTGLMTYVTLKFRRTGRETGEPVQFHGNDRIEVLSIIIPTLIVFIIFGLTAQSMFKLDRIPPGAMTVEVKGWRYWWDYHYPEQGIRNSSELIVPVGKPLVLEVTGGDVIHSYRITSLVGTQDAIPGFTTRIIVTPEKVGDYYGQCVELCGASHANMRFRVKVVPQETFDRFVQEAKAYQAPPPSDPTLAKGESLFKANCAGCHALKGVSPVNPATLQNPDLTFFGNRTTLGSGMWPNTPQYLEAWIKDAPGLKPGIRMPAFPQLSSADVKAIADYLLSHKLEGLDFNFPESQRY</sequence>
<dbReference type="Gene3D" id="2.60.40.420">
    <property type="entry name" value="Cupredoxins - blue copper proteins"/>
    <property type="match status" value="1"/>
</dbReference>
<comment type="similarity">
    <text evidence="2 16">Belongs to the cytochrome c oxidase subunit 2 family.</text>
</comment>
<evidence type="ECO:0000256" key="7">
    <source>
        <dbReference type="ARBA" id="ARBA00022723"/>
    </source>
</evidence>
<keyword evidence="8" id="KW-1278">Translocase</keyword>
<feature type="transmembrane region" description="Helical" evidence="18">
    <location>
        <begin position="90"/>
        <end position="110"/>
    </location>
</feature>
<dbReference type="InterPro" id="IPR008972">
    <property type="entry name" value="Cupredoxin"/>
</dbReference>
<protein>
    <recommendedName>
        <fullName evidence="17">Cytochrome c oxidase subunit 2</fullName>
        <ecNumber evidence="17">7.1.1.9</ecNumber>
    </recommendedName>
</protein>
<evidence type="ECO:0000256" key="4">
    <source>
        <dbReference type="ARBA" id="ARBA00022617"/>
    </source>
</evidence>
<dbReference type="InterPro" id="IPR036909">
    <property type="entry name" value="Cyt_c-like_dom_sf"/>
</dbReference>
<evidence type="ECO:0000256" key="16">
    <source>
        <dbReference type="RuleBase" id="RU000456"/>
    </source>
</evidence>
<dbReference type="InterPro" id="IPR009056">
    <property type="entry name" value="Cyt_c-like_dom"/>
</dbReference>
<comment type="caution">
    <text evidence="22">The sequence shown here is derived from an EMBL/GenBank/DDBJ whole genome shotgun (WGS) entry which is preliminary data.</text>
</comment>
<evidence type="ECO:0000313" key="22">
    <source>
        <dbReference type="EMBL" id="RIH93389.1"/>
    </source>
</evidence>
<dbReference type="InterPro" id="IPR002429">
    <property type="entry name" value="CcO_II-like_C"/>
</dbReference>
<dbReference type="OrthoDB" id="9781261at2"/>
<reference evidence="22 23" key="1">
    <citation type="submission" date="2018-08" db="EMBL/GenBank/DDBJ databases">
        <title>Meiothermus granaticius genome AF-68 sequencing project.</title>
        <authorList>
            <person name="Da Costa M.S."/>
            <person name="Albuquerque L."/>
            <person name="Raposo P."/>
            <person name="Froufe H.J.C."/>
            <person name="Barroso C.S."/>
            <person name="Egas C."/>
        </authorList>
    </citation>
    <scope>NUCLEOTIDE SEQUENCE [LARGE SCALE GENOMIC DNA]</scope>
    <source>
        <strain evidence="22 23">AF-68</strain>
    </source>
</reference>
<evidence type="ECO:0000256" key="17">
    <source>
        <dbReference type="RuleBase" id="RU004024"/>
    </source>
</evidence>
<dbReference type="InterPro" id="IPR014222">
    <property type="entry name" value="Cyt_c_oxidase_su2"/>
</dbReference>
<dbReference type="GO" id="GO:0016491">
    <property type="term" value="F:oxidoreductase activity"/>
    <property type="evidence" value="ECO:0007669"/>
    <property type="project" value="UniProtKB-KW"/>
</dbReference>
<dbReference type="Pfam" id="PF00116">
    <property type="entry name" value="COX2"/>
    <property type="match status" value="1"/>
</dbReference>
<keyword evidence="4 15" id="KW-0349">Heme</keyword>
<feature type="domain" description="Cytochrome oxidase subunit II copper A binding" evidence="19">
    <location>
        <begin position="121"/>
        <end position="233"/>
    </location>
</feature>
<dbReference type="PANTHER" id="PTHR22888">
    <property type="entry name" value="CYTOCHROME C OXIDASE, SUBUNIT II"/>
    <property type="match status" value="1"/>
</dbReference>
<keyword evidence="6 16" id="KW-0812">Transmembrane</keyword>
<feature type="transmembrane region" description="Helical" evidence="18">
    <location>
        <begin position="45"/>
        <end position="69"/>
    </location>
</feature>
<dbReference type="RefSeq" id="WP_119356169.1">
    <property type="nucleotide sequence ID" value="NZ_BJXM01000013.1"/>
</dbReference>
<keyword evidence="3 16" id="KW-0813">Transport</keyword>
<keyword evidence="5 16" id="KW-0679">Respiratory chain</keyword>
<evidence type="ECO:0000256" key="13">
    <source>
        <dbReference type="ARBA" id="ARBA00023136"/>
    </source>
</evidence>
<dbReference type="SUPFAM" id="SSF81464">
    <property type="entry name" value="Cytochrome c oxidase subunit II-like, transmembrane region"/>
    <property type="match status" value="1"/>
</dbReference>
<dbReference type="PROSITE" id="PS50999">
    <property type="entry name" value="COX2_TM"/>
    <property type="match status" value="1"/>
</dbReference>
<dbReference type="GO" id="GO:0042773">
    <property type="term" value="P:ATP synthesis coupled electron transport"/>
    <property type="evidence" value="ECO:0007669"/>
    <property type="project" value="TreeGrafter"/>
</dbReference>
<evidence type="ECO:0000259" key="19">
    <source>
        <dbReference type="PROSITE" id="PS50857"/>
    </source>
</evidence>
<dbReference type="Pfam" id="PF02790">
    <property type="entry name" value="COX2_TM"/>
    <property type="match status" value="1"/>
</dbReference>
<evidence type="ECO:0000259" key="20">
    <source>
        <dbReference type="PROSITE" id="PS50999"/>
    </source>
</evidence>
<evidence type="ECO:0000256" key="8">
    <source>
        <dbReference type="ARBA" id="ARBA00022967"/>
    </source>
</evidence>
<evidence type="ECO:0000256" key="2">
    <source>
        <dbReference type="ARBA" id="ARBA00007866"/>
    </source>
</evidence>
<evidence type="ECO:0000256" key="1">
    <source>
        <dbReference type="ARBA" id="ARBA00004141"/>
    </source>
</evidence>
<dbReference type="GO" id="GO:0005507">
    <property type="term" value="F:copper ion binding"/>
    <property type="evidence" value="ECO:0007669"/>
    <property type="project" value="InterPro"/>
</dbReference>
<dbReference type="SUPFAM" id="SSF46626">
    <property type="entry name" value="Cytochrome c"/>
    <property type="match status" value="1"/>
</dbReference>
<dbReference type="PROSITE" id="PS50857">
    <property type="entry name" value="COX2_CUA"/>
    <property type="match status" value="1"/>
</dbReference>
<keyword evidence="10 18" id="KW-1133">Transmembrane helix</keyword>
<comment type="subcellular location">
    <subcellularLocation>
        <location evidence="16">Cell membrane</location>
        <topology evidence="16">Multi-pass membrane protein</topology>
    </subcellularLocation>
    <subcellularLocation>
        <location evidence="1">Membrane</location>
        <topology evidence="1">Multi-pass membrane protein</topology>
    </subcellularLocation>
</comment>
<dbReference type="NCBIfam" id="TIGR02866">
    <property type="entry name" value="CoxB"/>
    <property type="match status" value="1"/>
</dbReference>
<dbReference type="InterPro" id="IPR001505">
    <property type="entry name" value="Copper_CuA"/>
</dbReference>
<keyword evidence="11 15" id="KW-0408">Iron</keyword>
<proteinExistence type="inferred from homology"/>
<keyword evidence="22" id="KW-0560">Oxidoreductase</keyword>